<dbReference type="RefSeq" id="WP_076626888.1">
    <property type="nucleotide sequence ID" value="NZ_CP019312.1"/>
</dbReference>
<protein>
    <submittedName>
        <fullName evidence="1">Uncharacterized protein</fullName>
    </submittedName>
</protein>
<accession>A0A1P8MSN3</accession>
<dbReference type="KEGG" id="tom:BWR18_04450"/>
<organism evidence="1 2">
    <name type="scientific">Tateyamaria omphalii</name>
    <dbReference type="NCBI Taxonomy" id="299262"/>
    <lineage>
        <taxon>Bacteria</taxon>
        <taxon>Pseudomonadati</taxon>
        <taxon>Pseudomonadota</taxon>
        <taxon>Alphaproteobacteria</taxon>
        <taxon>Rhodobacterales</taxon>
        <taxon>Roseobacteraceae</taxon>
        <taxon>Tateyamaria</taxon>
    </lineage>
</organism>
<name>A0A1P8MSN3_9RHOB</name>
<proteinExistence type="predicted"/>
<dbReference type="EMBL" id="CP019312">
    <property type="protein sequence ID" value="APX11022.1"/>
    <property type="molecule type" value="Genomic_DNA"/>
</dbReference>
<keyword evidence="2" id="KW-1185">Reference proteome</keyword>
<evidence type="ECO:0000313" key="1">
    <source>
        <dbReference type="EMBL" id="APX11022.1"/>
    </source>
</evidence>
<sequence length="79" mass="9040">MTELMRLLALYYACEVSAETQFPSPSEWARCMGHYHAVKAHFAGDLTGPQAQIEGYRAWKTWEDDNGVLVAHLRERATR</sequence>
<evidence type="ECO:0000313" key="2">
    <source>
        <dbReference type="Proteomes" id="UP000186336"/>
    </source>
</evidence>
<dbReference type="OrthoDB" id="7871152at2"/>
<gene>
    <name evidence="1" type="ORF">BWR18_04450</name>
</gene>
<dbReference type="Proteomes" id="UP000186336">
    <property type="component" value="Chromosome"/>
</dbReference>
<reference evidence="1 2" key="1">
    <citation type="submission" date="2017-01" db="EMBL/GenBank/DDBJ databases">
        <title>Complete genome of Tateyamaria omphalii DOK1-4 isolated from seawater in Dokdo.</title>
        <authorList>
            <person name="Kim J.H."/>
            <person name="Chi W.-J."/>
        </authorList>
    </citation>
    <scope>NUCLEOTIDE SEQUENCE [LARGE SCALE GENOMIC DNA]</scope>
    <source>
        <strain evidence="1 2">DOK1-4</strain>
    </source>
</reference>
<dbReference type="AlphaFoldDB" id="A0A1P8MSN3"/>